<reference evidence="3 4" key="1">
    <citation type="submission" date="2023-07" db="EMBL/GenBank/DDBJ databases">
        <title>Genomic Encyclopedia of Type Strains, Phase IV (KMG-IV): sequencing the most valuable type-strain genomes for metagenomic binning, comparative biology and taxonomic classification.</title>
        <authorList>
            <person name="Goeker M."/>
        </authorList>
    </citation>
    <scope>NUCLEOTIDE SEQUENCE [LARGE SCALE GENOMIC DNA]</scope>
    <source>
        <strain evidence="3 4">DSM 4006</strain>
    </source>
</reference>
<accession>A0ABT9XEC5</accession>
<comment type="caution">
    <text evidence="3">The sequence shown here is derived from an EMBL/GenBank/DDBJ whole genome shotgun (WGS) entry which is preliminary data.</text>
</comment>
<keyword evidence="4" id="KW-1185">Reference proteome</keyword>
<evidence type="ECO:0000313" key="4">
    <source>
        <dbReference type="Proteomes" id="UP001232973"/>
    </source>
</evidence>
<evidence type="ECO:0000259" key="1">
    <source>
        <dbReference type="Pfam" id="PF09862"/>
    </source>
</evidence>
<dbReference type="RefSeq" id="WP_274455363.1">
    <property type="nucleotide sequence ID" value="NZ_CP067097.1"/>
</dbReference>
<sequence length="143" mass="16046">MVRRRISRFHDRRNDAANYPIPVNCPACSSRMIVTELACPVCSTRVQGAFDTPGLHRLSVEQLQFVEVFLRCRGNIKEVERDLKISYPTVRSRLDQVIQAMGYPVPASDAAPVRNTANEVLDGLDSGELTFEDAIELLKGEKQ</sequence>
<gene>
    <name evidence="3" type="ORF">J2S03_000460</name>
</gene>
<dbReference type="InterPro" id="IPR018658">
    <property type="entry name" value="DUF2089"/>
</dbReference>
<proteinExistence type="predicted"/>
<dbReference type="EMBL" id="JAUSTP010000002">
    <property type="protein sequence ID" value="MDQ0188648.1"/>
    <property type="molecule type" value="Genomic_DNA"/>
</dbReference>
<name>A0ABT9XEC5_9BACL</name>
<dbReference type="InterPro" id="IPR053957">
    <property type="entry name" value="DUF2089_Zn_ribbon"/>
</dbReference>
<evidence type="ECO:0000313" key="3">
    <source>
        <dbReference type="EMBL" id="MDQ0188648.1"/>
    </source>
</evidence>
<feature type="domain" description="DUF2089" evidence="1">
    <location>
        <begin position="58"/>
        <end position="103"/>
    </location>
</feature>
<evidence type="ECO:0008006" key="5">
    <source>
        <dbReference type="Google" id="ProtNLM"/>
    </source>
</evidence>
<dbReference type="Proteomes" id="UP001232973">
    <property type="component" value="Unassembled WGS sequence"/>
</dbReference>
<dbReference type="Pfam" id="PF22747">
    <property type="entry name" value="Zn_ribbon_DUF2089"/>
    <property type="match status" value="1"/>
</dbReference>
<organism evidence="3 4">
    <name type="scientific">Alicyclobacillus cycloheptanicus</name>
    <dbReference type="NCBI Taxonomy" id="1457"/>
    <lineage>
        <taxon>Bacteria</taxon>
        <taxon>Bacillati</taxon>
        <taxon>Bacillota</taxon>
        <taxon>Bacilli</taxon>
        <taxon>Bacillales</taxon>
        <taxon>Alicyclobacillaceae</taxon>
        <taxon>Alicyclobacillus</taxon>
    </lineage>
</organism>
<evidence type="ECO:0000259" key="2">
    <source>
        <dbReference type="Pfam" id="PF22747"/>
    </source>
</evidence>
<dbReference type="InterPro" id="IPR042070">
    <property type="entry name" value="PucR_C-HTH_sf"/>
</dbReference>
<protein>
    <recommendedName>
        <fullName evidence="5">DUF2089 domain-containing protein</fullName>
    </recommendedName>
</protein>
<feature type="domain" description="DUF2089" evidence="2">
    <location>
        <begin position="25"/>
        <end position="52"/>
    </location>
</feature>
<dbReference type="Gene3D" id="1.10.10.2840">
    <property type="entry name" value="PucR C-terminal helix-turn-helix domain"/>
    <property type="match status" value="1"/>
</dbReference>
<dbReference type="Pfam" id="PF09862">
    <property type="entry name" value="DUF2089"/>
    <property type="match status" value="1"/>
</dbReference>